<dbReference type="EMBL" id="CATVXE010000013">
    <property type="protein sequence ID" value="CAJ0687987.1"/>
    <property type="molecule type" value="Genomic_DNA"/>
</dbReference>
<dbReference type="Gene3D" id="3.40.50.2020">
    <property type="match status" value="1"/>
</dbReference>
<dbReference type="SUPFAM" id="SSF53271">
    <property type="entry name" value="PRTase-like"/>
    <property type="match status" value="1"/>
</dbReference>
<sequence length="222" mass="23471">MSAPFRDRLDAGRQLADALASLQLGEPRIVLALPRGGVPVGHVIARALHAALGVLLVRKLGAPLQPELALGALADCGAGMPPHVEWNTALLRTLAPTQAYLDAVTTQELAEMERRRARYGVTPTPLAGATVIVTDDGVATGATVRAALGAVRLARPARLVLAVPVAPDTTWQALRAEVDDGVCLIAAPDLSFQAVGQYYRNFDQTEDSEVIALLADARQRNH</sequence>
<dbReference type="Proteomes" id="UP001190002">
    <property type="component" value="Unassembled WGS sequence"/>
</dbReference>
<evidence type="ECO:0000313" key="3">
    <source>
        <dbReference type="EMBL" id="CAJ0890109.1"/>
    </source>
</evidence>
<gene>
    <name evidence="3" type="ORF">R77569_04032</name>
    <name evidence="2" type="ORF">R77591_03175</name>
</gene>
<accession>A0AAD2AWS4</accession>
<organism evidence="2 4">
    <name type="scientific">Ralstonia mannitolilytica</name>
    <dbReference type="NCBI Taxonomy" id="105219"/>
    <lineage>
        <taxon>Bacteria</taxon>
        <taxon>Pseudomonadati</taxon>
        <taxon>Pseudomonadota</taxon>
        <taxon>Betaproteobacteria</taxon>
        <taxon>Burkholderiales</taxon>
        <taxon>Burkholderiaceae</taxon>
        <taxon>Ralstonia</taxon>
    </lineage>
</organism>
<keyword evidence="5" id="KW-1185">Reference proteome</keyword>
<dbReference type="Pfam" id="PF00156">
    <property type="entry name" value="Pribosyltran"/>
    <property type="match status" value="1"/>
</dbReference>
<dbReference type="InterPro" id="IPR029057">
    <property type="entry name" value="PRTase-like"/>
</dbReference>
<evidence type="ECO:0000313" key="4">
    <source>
        <dbReference type="Proteomes" id="UP001190002"/>
    </source>
</evidence>
<protein>
    <submittedName>
        <fullName evidence="2">Phosphoribosyl transferase</fullName>
    </submittedName>
</protein>
<dbReference type="Gene3D" id="3.30.1310.20">
    <property type="entry name" value="PRTase-like"/>
    <property type="match status" value="1"/>
</dbReference>
<comment type="caution">
    <text evidence="2">The sequence shown here is derived from an EMBL/GenBank/DDBJ whole genome shotgun (WGS) entry which is preliminary data.</text>
</comment>
<dbReference type="EMBL" id="CAUDKV010000021">
    <property type="protein sequence ID" value="CAJ0890109.1"/>
    <property type="molecule type" value="Genomic_DNA"/>
</dbReference>
<dbReference type="Proteomes" id="UP001190452">
    <property type="component" value="Unassembled WGS sequence"/>
</dbReference>
<dbReference type="RefSeq" id="WP_104566111.1">
    <property type="nucleotide sequence ID" value="NZ_CATVXE010000013.1"/>
</dbReference>
<evidence type="ECO:0000259" key="1">
    <source>
        <dbReference type="Pfam" id="PF00156"/>
    </source>
</evidence>
<reference evidence="2 5" key="1">
    <citation type="submission" date="2023-07" db="EMBL/GenBank/DDBJ databases">
        <authorList>
            <person name="Peeters C."/>
        </authorList>
    </citation>
    <scope>NUCLEOTIDE SEQUENCE</scope>
    <source>
        <strain evidence="3 5">R-77569</strain>
        <strain evidence="2">R-77591</strain>
    </source>
</reference>
<name>A0AAD2AWS4_9RALS</name>
<proteinExistence type="predicted"/>
<dbReference type="CDD" id="cd06223">
    <property type="entry name" value="PRTases_typeI"/>
    <property type="match status" value="1"/>
</dbReference>
<dbReference type="AlphaFoldDB" id="A0AAD2AWS4"/>
<evidence type="ECO:0000313" key="5">
    <source>
        <dbReference type="Proteomes" id="UP001190452"/>
    </source>
</evidence>
<dbReference type="InterPro" id="IPR000836">
    <property type="entry name" value="PRTase_dom"/>
</dbReference>
<dbReference type="GO" id="GO:0016740">
    <property type="term" value="F:transferase activity"/>
    <property type="evidence" value="ECO:0007669"/>
    <property type="project" value="UniProtKB-KW"/>
</dbReference>
<keyword evidence="2" id="KW-0808">Transferase</keyword>
<evidence type="ECO:0000313" key="2">
    <source>
        <dbReference type="EMBL" id="CAJ0687987.1"/>
    </source>
</evidence>
<feature type="domain" description="Phosphoribosyltransferase" evidence="1">
    <location>
        <begin position="25"/>
        <end position="185"/>
    </location>
</feature>